<name>A0ABZ1BU01_9FIRM</name>
<dbReference type="Pfam" id="PF02641">
    <property type="entry name" value="DUF190"/>
    <property type="match status" value="1"/>
</dbReference>
<evidence type="ECO:0000256" key="1">
    <source>
        <dbReference type="ARBA" id="ARBA00010554"/>
    </source>
</evidence>
<evidence type="ECO:0000256" key="2">
    <source>
        <dbReference type="SAM" id="MobiDB-lite"/>
    </source>
</evidence>
<accession>A0ABZ1BU01</accession>
<dbReference type="InterPro" id="IPR003793">
    <property type="entry name" value="UPF0166"/>
</dbReference>
<reference evidence="3 4" key="1">
    <citation type="journal article" date="2024" name="Front. Microbiol.">
        <title>Novel thermophilic genera Geochorda gen. nov. and Carboxydochorda gen. nov. from the deep terrestrial subsurface reveal the ecophysiological diversity in the class Limnochordia.</title>
        <authorList>
            <person name="Karnachuk O.V."/>
            <person name="Lukina A.P."/>
            <person name="Avakyan M.R."/>
            <person name="Kadnikov V.V."/>
            <person name="Begmatov S."/>
            <person name="Beletsky A.V."/>
            <person name="Vlasova K.G."/>
            <person name="Novikov A.A."/>
            <person name="Shcherbakova V.A."/>
            <person name="Mardanov A.V."/>
            <person name="Ravin N.V."/>
        </authorList>
    </citation>
    <scope>NUCLEOTIDE SEQUENCE [LARGE SCALE GENOMIC DNA]</scope>
    <source>
        <strain evidence="3 4">L945</strain>
    </source>
</reference>
<evidence type="ECO:0000313" key="4">
    <source>
        <dbReference type="Proteomes" id="UP001332192"/>
    </source>
</evidence>
<comment type="similarity">
    <text evidence="1">Belongs to the UPF0166 family.</text>
</comment>
<dbReference type="Proteomes" id="UP001332192">
    <property type="component" value="Chromosome"/>
</dbReference>
<gene>
    <name evidence="3" type="ORF">U7230_08355</name>
</gene>
<dbReference type="PANTHER" id="PTHR35983">
    <property type="entry name" value="UPF0166 PROTEIN TM_0021"/>
    <property type="match status" value="1"/>
</dbReference>
<dbReference type="Gene3D" id="3.30.70.120">
    <property type="match status" value="1"/>
</dbReference>
<organism evidence="3 4">
    <name type="scientific">Carboxydichorda subterranea</name>
    <dbReference type="NCBI Taxonomy" id="3109565"/>
    <lineage>
        <taxon>Bacteria</taxon>
        <taxon>Bacillati</taxon>
        <taxon>Bacillota</taxon>
        <taxon>Limnochordia</taxon>
        <taxon>Limnochordales</taxon>
        <taxon>Geochordaceae</taxon>
        <taxon>Carboxydichorda</taxon>
    </lineage>
</organism>
<dbReference type="InterPro" id="IPR011322">
    <property type="entry name" value="N-reg_PII-like_a/b"/>
</dbReference>
<sequence length="131" mass="14365">MDEAVQGALLRIYVGDSDRWEGEPLYHALMMRARQMGLAGATVIRGVAGFGAHSRIHSARLLRLSEDLPVIVEVADTEERIGAFLPHVRQMVREGLVTLERVQVLLYRPSSGRASSEQAAEHDAQGHAGKP</sequence>
<protein>
    <submittedName>
        <fullName evidence="3">DUF190 domain-containing protein</fullName>
    </submittedName>
</protein>
<proteinExistence type="inferred from homology"/>
<keyword evidence="4" id="KW-1185">Reference proteome</keyword>
<dbReference type="InterPro" id="IPR015867">
    <property type="entry name" value="N-reg_PII/ATP_PRibTrfase_C"/>
</dbReference>
<dbReference type="EMBL" id="CP141615">
    <property type="protein sequence ID" value="WRP16118.1"/>
    <property type="molecule type" value="Genomic_DNA"/>
</dbReference>
<feature type="region of interest" description="Disordered" evidence="2">
    <location>
        <begin position="111"/>
        <end position="131"/>
    </location>
</feature>
<evidence type="ECO:0000313" key="3">
    <source>
        <dbReference type="EMBL" id="WRP16118.1"/>
    </source>
</evidence>
<dbReference type="SUPFAM" id="SSF54913">
    <property type="entry name" value="GlnB-like"/>
    <property type="match status" value="1"/>
</dbReference>
<dbReference type="RefSeq" id="WP_324715391.1">
    <property type="nucleotide sequence ID" value="NZ_CP141615.1"/>
</dbReference>
<dbReference type="PANTHER" id="PTHR35983:SF1">
    <property type="entry name" value="UPF0166 PROTEIN TM_0021"/>
    <property type="match status" value="1"/>
</dbReference>